<dbReference type="InterPro" id="IPR043128">
    <property type="entry name" value="Rev_trsase/Diguanyl_cyclase"/>
</dbReference>
<dbReference type="SMART" id="SM00052">
    <property type="entry name" value="EAL"/>
    <property type="match status" value="1"/>
</dbReference>
<evidence type="ECO:0000256" key="1">
    <source>
        <dbReference type="SAM" id="Coils"/>
    </source>
</evidence>
<dbReference type="Gene3D" id="3.20.20.450">
    <property type="entry name" value="EAL domain"/>
    <property type="match status" value="1"/>
</dbReference>
<name>A0A554WQP5_9BURK</name>
<dbReference type="InterPro" id="IPR000700">
    <property type="entry name" value="PAS-assoc_C"/>
</dbReference>
<dbReference type="PANTHER" id="PTHR44757:SF2">
    <property type="entry name" value="BIOFILM ARCHITECTURE MAINTENANCE PROTEIN MBAA"/>
    <property type="match status" value="1"/>
</dbReference>
<gene>
    <name evidence="7" type="primary">gmr_1</name>
    <name evidence="7" type="ORF">Tsedi_01109</name>
</gene>
<feature type="domain" description="EAL" evidence="5">
    <location>
        <begin position="825"/>
        <end position="1077"/>
    </location>
</feature>
<dbReference type="InterPro" id="IPR000014">
    <property type="entry name" value="PAS"/>
</dbReference>
<feature type="transmembrane region" description="Helical" evidence="2">
    <location>
        <begin position="20"/>
        <end position="42"/>
    </location>
</feature>
<dbReference type="NCBIfam" id="TIGR00254">
    <property type="entry name" value="GGDEF"/>
    <property type="match status" value="1"/>
</dbReference>
<dbReference type="EC" id="3.1.4.52" evidence="7"/>
<dbReference type="InterPro" id="IPR001610">
    <property type="entry name" value="PAC"/>
</dbReference>
<reference evidence="7 8" key="1">
    <citation type="submission" date="2019-07" db="EMBL/GenBank/DDBJ databases">
        <title>Tepidimonas sediminis YIM 72259 draft genome.</title>
        <authorList>
            <person name="Da Costa M.S."/>
            <person name="Froufe H.J.C."/>
            <person name="Egas C."/>
            <person name="Albuquerque L."/>
        </authorList>
    </citation>
    <scope>NUCLEOTIDE SEQUENCE [LARGE SCALE GENOMIC DNA]</scope>
    <source>
        <strain evidence="7 8">YIM 72259</strain>
    </source>
</reference>
<dbReference type="Pfam" id="PF00563">
    <property type="entry name" value="EAL"/>
    <property type="match status" value="1"/>
</dbReference>
<keyword evidence="2" id="KW-1133">Transmembrane helix</keyword>
<feature type="domain" description="PAS" evidence="3">
    <location>
        <begin position="391"/>
        <end position="462"/>
    </location>
</feature>
<dbReference type="PROSITE" id="PS50887">
    <property type="entry name" value="GGDEF"/>
    <property type="match status" value="1"/>
</dbReference>
<dbReference type="SUPFAM" id="SSF141868">
    <property type="entry name" value="EAL domain-like"/>
    <property type="match status" value="1"/>
</dbReference>
<proteinExistence type="predicted"/>
<keyword evidence="1" id="KW-0175">Coiled coil</keyword>
<dbReference type="NCBIfam" id="TIGR00229">
    <property type="entry name" value="sensory_box"/>
    <property type="match status" value="2"/>
</dbReference>
<dbReference type="PROSITE" id="PS50883">
    <property type="entry name" value="EAL"/>
    <property type="match status" value="1"/>
</dbReference>
<dbReference type="PANTHER" id="PTHR44757">
    <property type="entry name" value="DIGUANYLATE CYCLASE DGCP"/>
    <property type="match status" value="1"/>
</dbReference>
<keyword evidence="8" id="KW-1185">Reference proteome</keyword>
<dbReference type="Pfam" id="PF00989">
    <property type="entry name" value="PAS"/>
    <property type="match status" value="1"/>
</dbReference>
<dbReference type="InterPro" id="IPR035919">
    <property type="entry name" value="EAL_sf"/>
</dbReference>
<dbReference type="SMART" id="SM00091">
    <property type="entry name" value="PAS"/>
    <property type="match status" value="2"/>
</dbReference>
<dbReference type="InterPro" id="IPR000160">
    <property type="entry name" value="GGDEF_dom"/>
</dbReference>
<keyword evidence="7" id="KW-0378">Hydrolase</keyword>
<dbReference type="InterPro" id="IPR001633">
    <property type="entry name" value="EAL_dom"/>
</dbReference>
<dbReference type="SMART" id="SM00086">
    <property type="entry name" value="PAC"/>
    <property type="match status" value="2"/>
</dbReference>
<dbReference type="RefSeq" id="WP_143894490.1">
    <property type="nucleotide sequence ID" value="NZ_VJND01000005.1"/>
</dbReference>
<dbReference type="Gene3D" id="3.30.450.20">
    <property type="entry name" value="PAS domain"/>
    <property type="match status" value="2"/>
</dbReference>
<feature type="coiled-coil region" evidence="1">
    <location>
        <begin position="374"/>
        <end position="401"/>
    </location>
</feature>
<dbReference type="GO" id="GO:0071111">
    <property type="term" value="F:cyclic-guanylate-specific phosphodiesterase activity"/>
    <property type="evidence" value="ECO:0007669"/>
    <property type="project" value="UniProtKB-EC"/>
</dbReference>
<dbReference type="Pfam" id="PF13426">
    <property type="entry name" value="PAS_9"/>
    <property type="match status" value="1"/>
</dbReference>
<evidence type="ECO:0000259" key="5">
    <source>
        <dbReference type="PROSITE" id="PS50883"/>
    </source>
</evidence>
<dbReference type="InterPro" id="IPR029787">
    <property type="entry name" value="Nucleotide_cyclase"/>
</dbReference>
<organism evidence="7 8">
    <name type="scientific">Tepidimonas sediminis</name>
    <dbReference type="NCBI Taxonomy" id="2588941"/>
    <lineage>
        <taxon>Bacteria</taxon>
        <taxon>Pseudomonadati</taxon>
        <taxon>Pseudomonadota</taxon>
        <taxon>Betaproteobacteria</taxon>
        <taxon>Burkholderiales</taxon>
        <taxon>Tepidimonas</taxon>
    </lineage>
</organism>
<dbReference type="SMART" id="SM00267">
    <property type="entry name" value="GGDEF"/>
    <property type="match status" value="1"/>
</dbReference>
<dbReference type="Gene3D" id="3.30.70.270">
    <property type="match status" value="1"/>
</dbReference>
<dbReference type="SUPFAM" id="SSF55785">
    <property type="entry name" value="PYP-like sensor domain (PAS domain)"/>
    <property type="match status" value="2"/>
</dbReference>
<feature type="domain" description="PAC" evidence="4">
    <location>
        <begin position="592"/>
        <end position="646"/>
    </location>
</feature>
<evidence type="ECO:0000313" key="7">
    <source>
        <dbReference type="EMBL" id="TSE25885.1"/>
    </source>
</evidence>
<comment type="caution">
    <text evidence="7">The sequence shown here is derived from an EMBL/GenBank/DDBJ whole genome shotgun (WGS) entry which is preliminary data.</text>
</comment>
<evidence type="ECO:0000259" key="6">
    <source>
        <dbReference type="PROSITE" id="PS50887"/>
    </source>
</evidence>
<feature type="transmembrane region" description="Helical" evidence="2">
    <location>
        <begin position="347"/>
        <end position="365"/>
    </location>
</feature>
<dbReference type="SUPFAM" id="SSF55073">
    <property type="entry name" value="Nucleotide cyclase"/>
    <property type="match status" value="1"/>
</dbReference>
<feature type="transmembrane region" description="Helical" evidence="2">
    <location>
        <begin position="95"/>
        <end position="113"/>
    </location>
</feature>
<keyword evidence="2" id="KW-0472">Membrane</keyword>
<dbReference type="OrthoDB" id="9813903at2"/>
<dbReference type="CDD" id="cd00130">
    <property type="entry name" value="PAS"/>
    <property type="match status" value="2"/>
</dbReference>
<feature type="domain" description="GGDEF" evidence="6">
    <location>
        <begin position="678"/>
        <end position="816"/>
    </location>
</feature>
<dbReference type="Pfam" id="PF00990">
    <property type="entry name" value="GGDEF"/>
    <property type="match status" value="1"/>
</dbReference>
<dbReference type="PROSITE" id="PS50112">
    <property type="entry name" value="PAS"/>
    <property type="match status" value="2"/>
</dbReference>
<sequence length="1087" mass="118350">MPTSSAPPPPPRARLALGIVTLYASFAALWILLSDTVLGWWVDDAPTLARLGMVKGWAFVAVTSVLLYVLLYRWSAPAATATADATGTPRVVPRWAVGVLALTIVGVTVVLLLERHQRNLAQARQQLQLTLRGYATLLAHWDAERRADAAQIAGWRSLAQDWAALGDAANPGAARQALEARLARLLRDGRHRAAALLDADGRGVWAGAAPQDATTALAALAPRAAAGALVREVWAEADGTLRWAWAAPLEGGVERPGVLVLLADEPRELLRDAAIGNPALPWRLALMLPSAATASVWWGPGGPPRQAAADAVLTETVAPLPDAPLRLVVQLDASWIRQQTLHDGQPLLIAALLALFATVVGVRLFDQRARLLRSEAHAAELQAMRDRLADSEARYRLLAEQSADVVWLYDLVQERFLYVSPAVQRLIGREPHELLGRPLDDVLTDQARQHVRTRLPQRLAELATGRAEARIETTELALLHADGRLVLTETVSTVIVDGHGRPLQLQGITRDVTARREAEAHVRRLSRVVEQSPAAVLITDADGRIEYVNPAFERISGYRAEEVLGRNPRMLGAGQVPPETWREVWRALRAGQPWTGEIVNRRPDGSTYLQAVTLAPVHDERGRITHFVSVQLDISAQRDAEQRADRLAWFDPLTGLPNRARLLRALDDALAHARRHGQLHALLLLNVDRFKTLNEALGHAAGDALLRQLAQRLQALGEDTLPARLGGDEFALLLRCGTAAVLGASHRAQSLAHALQQAVETGFELDGRPVHVTLSIGIALLPHGEDDTALEVLRRADTALRRAKEAGGHRCDFFDAALGASIAQRFTIEQELRRALAHDELRLFLQPQADAQGRWRAAEALVRWQHPQRGLVPPAEFVPVAEGCELIEPMGEWVLRAACAVLGRLARQGRRVTLAVNVSPRQFHHPGFVDAVRAALQDHGAAGTDLVLEVTEGVVVQGVEAVVQRMQALTALGVRFSLDDFGTGYSSLAYLKRLPIHELKIDRAFVRDAPDDPSDAALVEAIIAVAERLGLRVVAEGVETDAQAAFFARWPHVLQQGYRWGRPAPADEVLAAWPWDDGAGAPGGATR</sequence>
<dbReference type="InterPro" id="IPR052155">
    <property type="entry name" value="Biofilm_reg_signaling"/>
</dbReference>
<protein>
    <submittedName>
        <fullName evidence="7">Cyclic di-GMP phosphodiesterase Gmr</fullName>
        <ecNumber evidence="7">3.1.4.52</ecNumber>
    </submittedName>
</protein>
<evidence type="ECO:0000259" key="3">
    <source>
        <dbReference type="PROSITE" id="PS50112"/>
    </source>
</evidence>
<dbReference type="InterPro" id="IPR035965">
    <property type="entry name" value="PAS-like_dom_sf"/>
</dbReference>
<dbReference type="Proteomes" id="UP000320225">
    <property type="component" value="Unassembled WGS sequence"/>
</dbReference>
<evidence type="ECO:0000259" key="4">
    <source>
        <dbReference type="PROSITE" id="PS50113"/>
    </source>
</evidence>
<dbReference type="EMBL" id="VJND01000005">
    <property type="protein sequence ID" value="TSE25885.1"/>
    <property type="molecule type" value="Genomic_DNA"/>
</dbReference>
<dbReference type="CDD" id="cd01949">
    <property type="entry name" value="GGDEF"/>
    <property type="match status" value="1"/>
</dbReference>
<feature type="transmembrane region" description="Helical" evidence="2">
    <location>
        <begin position="54"/>
        <end position="75"/>
    </location>
</feature>
<dbReference type="AlphaFoldDB" id="A0A554WQP5"/>
<dbReference type="InterPro" id="IPR013767">
    <property type="entry name" value="PAS_fold"/>
</dbReference>
<dbReference type="PROSITE" id="PS50113">
    <property type="entry name" value="PAC"/>
    <property type="match status" value="2"/>
</dbReference>
<accession>A0A554WQP5</accession>
<dbReference type="GO" id="GO:0006355">
    <property type="term" value="P:regulation of DNA-templated transcription"/>
    <property type="evidence" value="ECO:0007669"/>
    <property type="project" value="InterPro"/>
</dbReference>
<evidence type="ECO:0000313" key="8">
    <source>
        <dbReference type="Proteomes" id="UP000320225"/>
    </source>
</evidence>
<keyword evidence="2" id="KW-0812">Transmembrane</keyword>
<feature type="domain" description="PAS" evidence="3">
    <location>
        <begin position="521"/>
        <end position="567"/>
    </location>
</feature>
<feature type="domain" description="PAC" evidence="4">
    <location>
        <begin position="472"/>
        <end position="524"/>
    </location>
</feature>
<evidence type="ECO:0000256" key="2">
    <source>
        <dbReference type="SAM" id="Phobius"/>
    </source>
</evidence>
<dbReference type="CDD" id="cd01948">
    <property type="entry name" value="EAL"/>
    <property type="match status" value="1"/>
</dbReference>